<dbReference type="AlphaFoldDB" id="A0A151JXG0"/>
<proteinExistence type="predicted"/>
<dbReference type="EMBL" id="KQ981607">
    <property type="protein sequence ID" value="KYN39399.1"/>
    <property type="molecule type" value="Genomic_DNA"/>
</dbReference>
<sequence length="89" mass="10186">MEEINRCQKSPRSWRRWNSWRIWPGGSAGAAAERCSISSFMRSKIEPVLLNDINLTSFLAIRNTNGGVLRGVRLNSNISAQNAERRRRI</sequence>
<organism evidence="1 2">
    <name type="scientific">Trachymyrmex septentrionalis</name>
    <dbReference type="NCBI Taxonomy" id="34720"/>
    <lineage>
        <taxon>Eukaryota</taxon>
        <taxon>Metazoa</taxon>
        <taxon>Ecdysozoa</taxon>
        <taxon>Arthropoda</taxon>
        <taxon>Hexapoda</taxon>
        <taxon>Insecta</taxon>
        <taxon>Pterygota</taxon>
        <taxon>Neoptera</taxon>
        <taxon>Endopterygota</taxon>
        <taxon>Hymenoptera</taxon>
        <taxon>Apocrita</taxon>
        <taxon>Aculeata</taxon>
        <taxon>Formicoidea</taxon>
        <taxon>Formicidae</taxon>
        <taxon>Myrmicinae</taxon>
        <taxon>Trachymyrmex</taxon>
    </lineage>
</organism>
<evidence type="ECO:0000313" key="1">
    <source>
        <dbReference type="EMBL" id="KYN39399.1"/>
    </source>
</evidence>
<dbReference type="Proteomes" id="UP000078541">
    <property type="component" value="Unassembled WGS sequence"/>
</dbReference>
<reference evidence="1 2" key="1">
    <citation type="submission" date="2016-03" db="EMBL/GenBank/DDBJ databases">
        <title>Trachymyrmex septentrionalis WGS genome.</title>
        <authorList>
            <person name="Nygaard S."/>
            <person name="Hu H."/>
            <person name="Boomsma J."/>
            <person name="Zhang G."/>
        </authorList>
    </citation>
    <scope>NUCLEOTIDE SEQUENCE [LARGE SCALE GENOMIC DNA]</scope>
    <source>
        <strain evidence="1">Tsep2-gDNA-1</strain>
        <tissue evidence="1">Whole body</tissue>
    </source>
</reference>
<keyword evidence="2" id="KW-1185">Reference proteome</keyword>
<protein>
    <submittedName>
        <fullName evidence="1">Uncharacterized protein</fullName>
    </submittedName>
</protein>
<evidence type="ECO:0000313" key="2">
    <source>
        <dbReference type="Proteomes" id="UP000078541"/>
    </source>
</evidence>
<accession>A0A151JXG0</accession>
<gene>
    <name evidence="1" type="ORF">ALC56_06219</name>
</gene>
<name>A0A151JXG0_9HYME</name>